<dbReference type="PRINTS" id="PR00332">
    <property type="entry name" value="HISTRIAD"/>
</dbReference>
<accession>A0A6P2CH16</accession>
<feature type="domain" description="HIT" evidence="4">
    <location>
        <begin position="5"/>
        <end position="113"/>
    </location>
</feature>
<dbReference type="InterPro" id="IPR001310">
    <property type="entry name" value="Histidine_triad_HIT"/>
</dbReference>
<dbReference type="GO" id="GO:0003824">
    <property type="term" value="F:catalytic activity"/>
    <property type="evidence" value="ECO:0007669"/>
    <property type="project" value="InterPro"/>
</dbReference>
<evidence type="ECO:0000313" key="5">
    <source>
        <dbReference type="EMBL" id="TXG91662.1"/>
    </source>
</evidence>
<evidence type="ECO:0000256" key="1">
    <source>
        <dbReference type="PIRSR" id="PIRSR601310-1"/>
    </source>
</evidence>
<protein>
    <submittedName>
        <fullName evidence="5">HIT family protein</fullName>
    </submittedName>
</protein>
<dbReference type="PROSITE" id="PS51084">
    <property type="entry name" value="HIT_2"/>
    <property type="match status" value="1"/>
</dbReference>
<evidence type="ECO:0000259" key="4">
    <source>
        <dbReference type="PROSITE" id="PS51084"/>
    </source>
</evidence>
<dbReference type="SUPFAM" id="SSF54197">
    <property type="entry name" value="HIT-like"/>
    <property type="match status" value="1"/>
</dbReference>
<dbReference type="RefSeq" id="WP_010839795.1">
    <property type="nucleotide sequence ID" value="NZ_QRCM01000001.1"/>
</dbReference>
<evidence type="ECO:0000256" key="3">
    <source>
        <dbReference type="PROSITE-ProRule" id="PRU00464"/>
    </source>
</evidence>
<name>A0A6P2CH16_9NOCA</name>
<evidence type="ECO:0000313" key="6">
    <source>
        <dbReference type="Proteomes" id="UP000471120"/>
    </source>
</evidence>
<dbReference type="AlphaFoldDB" id="A0A6P2CH16"/>
<organism evidence="5 6">
    <name type="scientific">Rhodococcus rhodnii</name>
    <dbReference type="NCBI Taxonomy" id="38312"/>
    <lineage>
        <taxon>Bacteria</taxon>
        <taxon>Bacillati</taxon>
        <taxon>Actinomycetota</taxon>
        <taxon>Actinomycetes</taxon>
        <taxon>Mycobacteriales</taxon>
        <taxon>Nocardiaceae</taxon>
        <taxon>Rhodococcus</taxon>
    </lineage>
</organism>
<dbReference type="Pfam" id="PF01230">
    <property type="entry name" value="HIT"/>
    <property type="match status" value="1"/>
</dbReference>
<dbReference type="Gene3D" id="3.30.428.10">
    <property type="entry name" value="HIT-like"/>
    <property type="match status" value="1"/>
</dbReference>
<feature type="active site" description="Tele-AMP-histidine intermediate" evidence="1">
    <location>
        <position position="100"/>
    </location>
</feature>
<reference evidence="5 6" key="1">
    <citation type="submission" date="2018-07" db="EMBL/GenBank/DDBJ databases">
        <title>Genome sequence of Rhodococcus rhodnii ATCC 35071 from Rhodnius prolixus.</title>
        <authorList>
            <person name="Patel V."/>
            <person name="Vogel K.J."/>
        </authorList>
    </citation>
    <scope>NUCLEOTIDE SEQUENCE [LARGE SCALE GENOMIC DNA]</scope>
    <source>
        <strain evidence="5 6">ATCC 35071</strain>
    </source>
</reference>
<comment type="caution">
    <text evidence="5">The sequence shown here is derived from an EMBL/GenBank/DDBJ whole genome shotgun (WGS) entry which is preliminary data.</text>
</comment>
<dbReference type="InterPro" id="IPR036265">
    <property type="entry name" value="HIT-like_sf"/>
</dbReference>
<evidence type="ECO:0000256" key="2">
    <source>
        <dbReference type="PIRSR" id="PIRSR601310-3"/>
    </source>
</evidence>
<feature type="short sequence motif" description="Histidine triad motif" evidence="2 3">
    <location>
        <begin position="98"/>
        <end position="102"/>
    </location>
</feature>
<dbReference type="InterPro" id="IPR011146">
    <property type="entry name" value="HIT-like"/>
</dbReference>
<dbReference type="EMBL" id="QRCM01000001">
    <property type="protein sequence ID" value="TXG91662.1"/>
    <property type="molecule type" value="Genomic_DNA"/>
</dbReference>
<sequence>MTDCPFCAIVHSGAPATRVFEDERTVAFLDIRPLARGHTLVVPRAHASGLHELTGDDAAAVFATAQRLAAAMRSGPIAADGVHLVVNDGRAAMQTVFHAHMHVVPRHRGDKISLAAGIATRRRHDAEQAGADVRAGLPPE</sequence>
<dbReference type="PANTHER" id="PTHR46648">
    <property type="entry name" value="HIT FAMILY PROTEIN 1"/>
    <property type="match status" value="1"/>
</dbReference>
<dbReference type="Proteomes" id="UP000471120">
    <property type="component" value="Unassembled WGS sequence"/>
</dbReference>
<dbReference type="GO" id="GO:0009117">
    <property type="term" value="P:nucleotide metabolic process"/>
    <property type="evidence" value="ECO:0007669"/>
    <property type="project" value="TreeGrafter"/>
</dbReference>
<gene>
    <name evidence="5" type="ORF">DW322_17520</name>
</gene>
<proteinExistence type="predicted"/>
<dbReference type="PANTHER" id="PTHR46648:SF1">
    <property type="entry name" value="ADENOSINE 5'-MONOPHOSPHORAMIDASE HNT1"/>
    <property type="match status" value="1"/>
</dbReference>